<gene>
    <name evidence="2" type="ORF">SAMN04488061_0559</name>
</gene>
<accession>A0A1H0HNQ5</accession>
<keyword evidence="3" id="KW-1185">Reference proteome</keyword>
<dbReference type="Proteomes" id="UP000198795">
    <property type="component" value="Unassembled WGS sequence"/>
</dbReference>
<dbReference type="EMBL" id="FNJC01000001">
    <property type="protein sequence ID" value="SDO20471.1"/>
    <property type="molecule type" value="Genomic_DNA"/>
</dbReference>
<evidence type="ECO:0000256" key="1">
    <source>
        <dbReference type="SAM" id="MobiDB-lite"/>
    </source>
</evidence>
<dbReference type="InterPro" id="IPR027417">
    <property type="entry name" value="P-loop_NTPase"/>
</dbReference>
<dbReference type="Gene3D" id="3.40.50.300">
    <property type="entry name" value="P-loop containing nucleotide triphosphate hydrolases"/>
    <property type="match status" value="1"/>
</dbReference>
<dbReference type="Pfam" id="PF13481">
    <property type="entry name" value="AAA_25"/>
    <property type="match status" value="1"/>
</dbReference>
<dbReference type="RefSeq" id="WP_090226414.1">
    <property type="nucleotide sequence ID" value="NZ_FNJC01000001.1"/>
</dbReference>
<comment type="caution">
    <text evidence="2">The sequence shown here is derived from an EMBL/GenBank/DDBJ whole genome shotgun (WGS) entry which is preliminary data.</text>
</comment>
<reference evidence="2 3" key="1">
    <citation type="submission" date="2016-10" db="EMBL/GenBank/DDBJ databases">
        <authorList>
            <person name="Varghese N."/>
            <person name="Submissions S."/>
        </authorList>
    </citation>
    <scope>NUCLEOTIDE SEQUENCE [LARGE SCALE GENOMIC DNA]</scope>
    <source>
        <strain evidence="2 3">CGMCC 1.6497</strain>
    </source>
</reference>
<evidence type="ECO:0000313" key="2">
    <source>
        <dbReference type="EMBL" id="SDO20471.1"/>
    </source>
</evidence>
<organism evidence="2 3">
    <name type="scientific">Filomicrobium insigne</name>
    <dbReference type="NCBI Taxonomy" id="418854"/>
    <lineage>
        <taxon>Bacteria</taxon>
        <taxon>Pseudomonadati</taxon>
        <taxon>Pseudomonadota</taxon>
        <taxon>Alphaproteobacteria</taxon>
        <taxon>Hyphomicrobiales</taxon>
        <taxon>Hyphomicrobiaceae</taxon>
        <taxon>Filomicrobium</taxon>
    </lineage>
</organism>
<sequence length="268" mass="27937">MHLRFLDDPPPPPQEWLVHGLFPKGCVTVVAGAAGCGKTALVTNLVVAGCTGGSWLDIPVNGGPTLWLAAEAAASTERRLRALADTGSRTLPISIASPVPNLLDEDAFEAISTAIDAVSKRLGVPIEIVVLDALASSMRGADENAARDMTRVMGVLLDLVEKKNVTVIVLAHTGKSGDANVRGHSSVIADATAAFAITEKSGCKRLICLKQRDHEMSKPIPLHIVADCSALRVERVADERGEPAEREGGVTSAESVSPAPPLGGALTH</sequence>
<feature type="region of interest" description="Disordered" evidence="1">
    <location>
        <begin position="238"/>
        <end position="268"/>
    </location>
</feature>
<proteinExistence type="predicted"/>
<dbReference type="SUPFAM" id="SSF52540">
    <property type="entry name" value="P-loop containing nucleoside triphosphate hydrolases"/>
    <property type="match status" value="1"/>
</dbReference>
<protein>
    <submittedName>
        <fullName evidence="2">AAA domain-containing protein</fullName>
    </submittedName>
</protein>
<evidence type="ECO:0000313" key="3">
    <source>
        <dbReference type="Proteomes" id="UP000198795"/>
    </source>
</evidence>
<name>A0A1H0HNQ5_9HYPH</name>
<feature type="compositionally biased region" description="Basic and acidic residues" evidence="1">
    <location>
        <begin position="238"/>
        <end position="248"/>
    </location>
</feature>